<organism evidence="9">
    <name type="scientific">Phaffia rhodozyma</name>
    <name type="common">Yeast</name>
    <name type="synonym">Xanthophyllomyces dendrorhous</name>
    <dbReference type="NCBI Taxonomy" id="264483"/>
    <lineage>
        <taxon>Eukaryota</taxon>
        <taxon>Fungi</taxon>
        <taxon>Dikarya</taxon>
        <taxon>Basidiomycota</taxon>
        <taxon>Agaricomycotina</taxon>
        <taxon>Tremellomycetes</taxon>
        <taxon>Cystofilobasidiales</taxon>
        <taxon>Mrakiaceae</taxon>
        <taxon>Phaffia</taxon>
    </lineage>
</organism>
<evidence type="ECO:0000256" key="7">
    <source>
        <dbReference type="SAM" id="Phobius"/>
    </source>
</evidence>
<dbReference type="InterPro" id="IPR013057">
    <property type="entry name" value="AA_transpt_TM"/>
</dbReference>
<feature type="transmembrane region" description="Helical" evidence="7">
    <location>
        <begin position="366"/>
        <end position="387"/>
    </location>
</feature>
<evidence type="ECO:0000256" key="3">
    <source>
        <dbReference type="ARBA" id="ARBA00022692"/>
    </source>
</evidence>
<feature type="transmembrane region" description="Helical" evidence="7">
    <location>
        <begin position="393"/>
        <end position="413"/>
    </location>
</feature>
<sequence length="482" mass="53018">MTDYKDPSRLNAPAQDPIAGMGFGKEPKRDTVSVGSAEISLESGQISERALSWQRTAVLLFTEYIVLAILAFPYSFQVLGMAGGVISTLIVGLFTLFTSHTLWQYCLLHPQIRDIADAAYWIFGEKRIWWYIGFTGLAFNNIFIMGLHCNAGATAINTLRPTICTSLWAFILTIFMWAGSLIRDLRHTTILGIVSAGTMFVCFLVVVIGHGVQGTPNGYVPATATTPATDLSWTVWAPEGTTFVQGVSALLNIVYTFVGQALIPSFVGDMARPEDFGKALYLSMAAELLLFTITGAVVYSYTGTQLTTAPAYGSLIKRFGKPAAALTLPTIIIVGILYSLVTSRAIFFQIFPEHSVHRRTHTKKGWIVWVSIVTVIWIIAYIIGASVPFFSDLLSLISSLFDSWFGFIFWSFAFKSMYKRSGYFTSTWRTCQTVLHIISLVAGLFFFGAGTYAAAKSIQISYSTGAVKTPFTCTNTGFLFTR</sequence>
<evidence type="ECO:0000256" key="4">
    <source>
        <dbReference type="ARBA" id="ARBA00022989"/>
    </source>
</evidence>
<feature type="domain" description="Amino acid transporter transmembrane" evidence="8">
    <location>
        <begin position="51"/>
        <end position="454"/>
    </location>
</feature>
<evidence type="ECO:0000256" key="6">
    <source>
        <dbReference type="SAM" id="MobiDB-lite"/>
    </source>
</evidence>
<feature type="transmembrane region" description="Helical" evidence="7">
    <location>
        <begin position="243"/>
        <end position="267"/>
    </location>
</feature>
<feature type="transmembrane region" description="Helical" evidence="7">
    <location>
        <begin position="128"/>
        <end position="147"/>
    </location>
</feature>
<comment type="subcellular location">
    <subcellularLocation>
        <location evidence="1">Membrane</location>
        <topology evidence="1">Multi-pass membrane protein</topology>
    </subcellularLocation>
</comment>
<keyword evidence="5 7" id="KW-0472">Membrane</keyword>
<dbReference type="PANTHER" id="PTHR22950">
    <property type="entry name" value="AMINO ACID TRANSPORTER"/>
    <property type="match status" value="1"/>
</dbReference>
<evidence type="ECO:0000256" key="5">
    <source>
        <dbReference type="ARBA" id="ARBA00023136"/>
    </source>
</evidence>
<comment type="similarity">
    <text evidence="2">Belongs to the amino acid/polyamine transporter 2 family.</text>
</comment>
<dbReference type="Pfam" id="PF01490">
    <property type="entry name" value="Aa_trans"/>
    <property type="match status" value="1"/>
</dbReference>
<keyword evidence="3 7" id="KW-0812">Transmembrane</keyword>
<reference evidence="9" key="1">
    <citation type="submission" date="2014-08" db="EMBL/GenBank/DDBJ databases">
        <authorList>
            <person name="Sharma Rahul"/>
            <person name="Thines Marco"/>
        </authorList>
    </citation>
    <scope>NUCLEOTIDE SEQUENCE</scope>
</reference>
<feature type="transmembrane region" description="Helical" evidence="7">
    <location>
        <begin position="57"/>
        <end position="76"/>
    </location>
</feature>
<feature type="transmembrane region" description="Helical" evidence="7">
    <location>
        <begin position="322"/>
        <end position="346"/>
    </location>
</feature>
<accession>A0A0F7SJB5</accession>
<feature type="region of interest" description="Disordered" evidence="6">
    <location>
        <begin position="1"/>
        <end position="29"/>
    </location>
</feature>
<dbReference type="EMBL" id="LN483249">
    <property type="protein sequence ID" value="CDZ97743.1"/>
    <property type="molecule type" value="Genomic_DNA"/>
</dbReference>
<dbReference type="AlphaFoldDB" id="A0A0F7SJB5"/>
<protein>
    <submittedName>
        <fullName evidence="9">Amino acid transporter, transmembrane</fullName>
    </submittedName>
</protein>
<feature type="transmembrane region" description="Helical" evidence="7">
    <location>
        <begin position="159"/>
        <end position="178"/>
    </location>
</feature>
<dbReference type="PANTHER" id="PTHR22950:SF20">
    <property type="entry name" value="AMINO ACID TRANSPORTER (EUROFUNG)"/>
    <property type="match status" value="1"/>
</dbReference>
<keyword evidence="4 7" id="KW-1133">Transmembrane helix</keyword>
<feature type="transmembrane region" description="Helical" evidence="7">
    <location>
        <begin position="279"/>
        <end position="302"/>
    </location>
</feature>
<dbReference type="GO" id="GO:0016020">
    <property type="term" value="C:membrane"/>
    <property type="evidence" value="ECO:0007669"/>
    <property type="project" value="UniProtKB-SubCell"/>
</dbReference>
<evidence type="ECO:0000256" key="1">
    <source>
        <dbReference type="ARBA" id="ARBA00004141"/>
    </source>
</evidence>
<dbReference type="GO" id="GO:0015179">
    <property type="term" value="F:L-amino acid transmembrane transporter activity"/>
    <property type="evidence" value="ECO:0007669"/>
    <property type="project" value="TreeGrafter"/>
</dbReference>
<evidence type="ECO:0000259" key="8">
    <source>
        <dbReference type="Pfam" id="PF01490"/>
    </source>
</evidence>
<feature type="transmembrane region" description="Helical" evidence="7">
    <location>
        <begin position="434"/>
        <end position="455"/>
    </location>
</feature>
<feature type="transmembrane region" description="Helical" evidence="7">
    <location>
        <begin position="190"/>
        <end position="212"/>
    </location>
</feature>
<evidence type="ECO:0000256" key="2">
    <source>
        <dbReference type="ARBA" id="ARBA00008066"/>
    </source>
</evidence>
<name>A0A0F7SJB5_PHARH</name>
<feature type="transmembrane region" description="Helical" evidence="7">
    <location>
        <begin position="82"/>
        <end position="107"/>
    </location>
</feature>
<proteinExistence type="inferred from homology"/>
<evidence type="ECO:0000313" key="9">
    <source>
        <dbReference type="EMBL" id="CDZ97743.1"/>
    </source>
</evidence>
<dbReference type="Gene3D" id="1.20.1740.10">
    <property type="entry name" value="Amino acid/polyamine transporter I"/>
    <property type="match status" value="1"/>
</dbReference>